<evidence type="ECO:0000256" key="3">
    <source>
        <dbReference type="ARBA" id="ARBA00023015"/>
    </source>
</evidence>
<dbReference type="InterPro" id="IPR052975">
    <property type="entry name" value="Repressor-like_regulatory"/>
</dbReference>
<evidence type="ECO:0000256" key="2">
    <source>
        <dbReference type="ARBA" id="ARBA00022969"/>
    </source>
</evidence>
<accession>A0A1J1CZK9</accession>
<proteinExistence type="predicted"/>
<keyword evidence="3" id="KW-0805">Transcription regulation</keyword>
<keyword evidence="4" id="KW-0238">DNA-binding</keyword>
<gene>
    <name evidence="7" type="ORF">NPD5_248</name>
</gene>
<evidence type="ECO:0000256" key="1">
    <source>
        <dbReference type="ARBA" id="ARBA00022491"/>
    </source>
</evidence>
<name>A0A1J1CZK9_CLOSG</name>
<dbReference type="STRING" id="413999.CBO2374"/>
<dbReference type="SMART" id="SM00966">
    <property type="entry name" value="SpoVT_AbrB"/>
    <property type="match status" value="1"/>
</dbReference>
<sequence length="79" mass="8971">MKSTGIVRKVDELGRIVIPKELRRTLNLEEGDGLEIYTEGEQIILKKYEPSCIFCGEAKEVINFKGKNICKICLKELGK</sequence>
<protein>
    <submittedName>
        <fullName evidence="7">Transcriptional regulator, AbrB family domain protein</fullName>
    </submittedName>
</protein>
<dbReference type="PROSITE" id="PS51740">
    <property type="entry name" value="SPOVT_ABRB"/>
    <property type="match status" value="1"/>
</dbReference>
<keyword evidence="6" id="KW-0804">Transcription</keyword>
<dbReference type="Pfam" id="PF04014">
    <property type="entry name" value="MazE_antitoxin"/>
    <property type="match status" value="1"/>
</dbReference>
<evidence type="ECO:0000256" key="6">
    <source>
        <dbReference type="ARBA" id="ARBA00023163"/>
    </source>
</evidence>
<keyword evidence="5" id="KW-0010">Activator</keyword>
<dbReference type="AlphaFoldDB" id="A0A1J1CZK9"/>
<dbReference type="NCBIfam" id="TIGR01439">
    <property type="entry name" value="lp_hng_hel_AbrB"/>
    <property type="match status" value="1"/>
</dbReference>
<keyword evidence="2" id="KW-0749">Sporulation</keyword>
<dbReference type="GO" id="GO:0003677">
    <property type="term" value="F:DNA binding"/>
    <property type="evidence" value="ECO:0007669"/>
    <property type="project" value="UniProtKB-UniRule"/>
</dbReference>
<dbReference type="FunFam" id="2.10.260.10:FF:000001">
    <property type="entry name" value="Stage V sporulation protein T"/>
    <property type="match status" value="1"/>
</dbReference>
<dbReference type="Proteomes" id="UP000182204">
    <property type="component" value="Chromosome"/>
</dbReference>
<evidence type="ECO:0000313" key="8">
    <source>
        <dbReference type="Proteomes" id="UP000182204"/>
    </source>
</evidence>
<dbReference type="Gene3D" id="2.10.260.10">
    <property type="match status" value="1"/>
</dbReference>
<dbReference type="RefSeq" id="WP_045895991.1">
    <property type="nucleotide sequence ID" value="NZ_CP013242.1"/>
</dbReference>
<organism evidence="7 8">
    <name type="scientific">Clostridium sporogenes</name>
    <dbReference type="NCBI Taxonomy" id="1509"/>
    <lineage>
        <taxon>Bacteria</taxon>
        <taxon>Bacillati</taxon>
        <taxon>Bacillota</taxon>
        <taxon>Clostridia</taxon>
        <taxon>Eubacteriales</taxon>
        <taxon>Clostridiaceae</taxon>
        <taxon>Clostridium</taxon>
    </lineage>
</organism>
<keyword evidence="1" id="KW-0678">Repressor</keyword>
<dbReference type="InterPro" id="IPR007159">
    <property type="entry name" value="SpoVT-AbrB_dom"/>
</dbReference>
<dbReference type="EMBL" id="CP013243">
    <property type="protein sequence ID" value="APH17061.1"/>
    <property type="molecule type" value="Genomic_DNA"/>
</dbReference>
<dbReference type="GO" id="GO:0042802">
    <property type="term" value="F:identical protein binding"/>
    <property type="evidence" value="ECO:0007669"/>
    <property type="project" value="UniProtKB-ARBA"/>
</dbReference>
<reference evidence="7 8" key="1">
    <citation type="submission" date="2015-11" db="EMBL/GenBank/DDBJ databases">
        <authorList>
            <person name="Hill K.K."/>
            <person name="Shirey T.B."/>
            <person name="Raphael B."/>
            <person name="Daligault H.E."/>
            <person name="Davenport K.W."/>
            <person name="Bruce D.C."/>
            <person name="Foley B.T."/>
            <person name="Johnson S.L."/>
        </authorList>
    </citation>
    <scope>NUCLEOTIDE SEQUENCE [LARGE SCALE GENOMIC DNA]</scope>
    <source>
        <strain evidence="7 8">CDC_1632</strain>
    </source>
</reference>
<dbReference type="GO" id="GO:0030435">
    <property type="term" value="P:sporulation resulting in formation of a cellular spore"/>
    <property type="evidence" value="ECO:0007669"/>
    <property type="project" value="UniProtKB-KW"/>
</dbReference>
<dbReference type="PANTHER" id="PTHR34860:SF6">
    <property type="entry name" value="REPRESSOR-LIKE PROTEIN SSO7C3"/>
    <property type="match status" value="1"/>
</dbReference>
<evidence type="ECO:0000256" key="5">
    <source>
        <dbReference type="ARBA" id="ARBA00023159"/>
    </source>
</evidence>
<dbReference type="PANTHER" id="PTHR34860">
    <property type="entry name" value="REPRESSOR-LIKE PROTEIN SSO7C3"/>
    <property type="match status" value="1"/>
</dbReference>
<evidence type="ECO:0000256" key="4">
    <source>
        <dbReference type="ARBA" id="ARBA00023125"/>
    </source>
</evidence>
<dbReference type="InterPro" id="IPR037914">
    <property type="entry name" value="SpoVT-AbrB_sf"/>
</dbReference>
<evidence type="ECO:0000313" key="7">
    <source>
        <dbReference type="EMBL" id="APH17061.1"/>
    </source>
</evidence>
<dbReference type="SUPFAM" id="SSF89447">
    <property type="entry name" value="AbrB/MazE/MraZ-like"/>
    <property type="match status" value="1"/>
</dbReference>